<name>A0A183VPE6_TRIRE</name>
<dbReference type="WBParaSite" id="TREG1_80550.1">
    <property type="protein sequence ID" value="TREG1_80550.1"/>
    <property type="gene ID" value="TREG1_80550"/>
</dbReference>
<reference evidence="3 4" key="2">
    <citation type="submission" date="2023-11" db="UniProtKB">
        <authorList>
            <consortium name="WormBaseParasite"/>
        </authorList>
    </citation>
    <scope>IDENTIFICATION</scope>
</reference>
<evidence type="ECO:0000313" key="3">
    <source>
        <dbReference type="WBParaSite" id="TREG1_80550.1"/>
    </source>
</evidence>
<proteinExistence type="predicted"/>
<protein>
    <submittedName>
        <fullName evidence="3 4">PRESAN domain-containing protein</fullName>
    </submittedName>
</protein>
<dbReference type="WBParaSite" id="TREG1_80550.2">
    <property type="protein sequence ID" value="TREG1_80550.2"/>
    <property type="gene ID" value="TREG1_80550"/>
</dbReference>
<evidence type="ECO:0000313" key="2">
    <source>
        <dbReference type="Proteomes" id="UP000050795"/>
    </source>
</evidence>
<dbReference type="Proteomes" id="UP000050795">
    <property type="component" value="Unassembled WGS sequence"/>
</dbReference>
<reference evidence="2" key="1">
    <citation type="submission" date="2022-06" db="EMBL/GenBank/DDBJ databases">
        <authorList>
            <person name="Berger JAMES D."/>
            <person name="Berger JAMES D."/>
        </authorList>
    </citation>
    <scope>NUCLEOTIDE SEQUENCE [LARGE SCALE GENOMIC DNA]</scope>
</reference>
<dbReference type="OrthoDB" id="6225558at2759"/>
<feature type="region of interest" description="Disordered" evidence="1">
    <location>
        <begin position="1"/>
        <end position="70"/>
    </location>
</feature>
<keyword evidence="2" id="KW-1185">Reference proteome</keyword>
<dbReference type="AlphaFoldDB" id="A0A183VPE6"/>
<evidence type="ECO:0000256" key="1">
    <source>
        <dbReference type="SAM" id="MobiDB-lite"/>
    </source>
</evidence>
<evidence type="ECO:0000313" key="4">
    <source>
        <dbReference type="WBParaSite" id="TREG1_80550.2"/>
    </source>
</evidence>
<feature type="compositionally biased region" description="Polar residues" evidence="1">
    <location>
        <begin position="1"/>
        <end position="21"/>
    </location>
</feature>
<feature type="compositionally biased region" description="Acidic residues" evidence="1">
    <location>
        <begin position="48"/>
        <end position="62"/>
    </location>
</feature>
<sequence length="323" mass="38126">MKRSILSSQERKSNTAVSRQSTEADGHQTRTSNITGVGGGISLQQTVDTEDTELTIDDDDDSYAGSMAKNLPEDDDLRVMVELNNPRIYRDVKHILLEEQRIRKALRKNKKLPFPCKCYQLCEFGYLIQPLTSALGQLYEEYISLHRDYHNLFHADTITTDDNQIYVNNTAITVRQKSKETDLNKKYPLNTNEFHYDIEHLIEKIEAQENERLYRRTCEPYMEAVRLYIQKMATPKWERIKLWFKNHLMARKKCICFHCDYRDALIDYRDALINLHKEYIIIYANYYALVNSLSLNELSVKNNKILRKIKINSKYLQYIKSFL</sequence>
<accession>A0A183VPE6</accession>
<organism evidence="2 4">
    <name type="scientific">Trichobilharzia regenti</name>
    <name type="common">Nasal bird schistosome</name>
    <dbReference type="NCBI Taxonomy" id="157069"/>
    <lineage>
        <taxon>Eukaryota</taxon>
        <taxon>Metazoa</taxon>
        <taxon>Spiralia</taxon>
        <taxon>Lophotrochozoa</taxon>
        <taxon>Platyhelminthes</taxon>
        <taxon>Trematoda</taxon>
        <taxon>Digenea</taxon>
        <taxon>Strigeidida</taxon>
        <taxon>Schistosomatoidea</taxon>
        <taxon>Schistosomatidae</taxon>
        <taxon>Trichobilharzia</taxon>
    </lineage>
</organism>